<keyword evidence="27" id="KW-0899">Viral immunoevasion</keyword>
<dbReference type="Pfam" id="PF00767">
    <property type="entry name" value="Poty_coat"/>
    <property type="match status" value="1"/>
</dbReference>
<evidence type="ECO:0000256" key="14">
    <source>
        <dbReference type="ARBA" id="ARBA00022562"/>
    </source>
</evidence>
<evidence type="ECO:0000256" key="2">
    <source>
        <dbReference type="ARBA" id="ARBA00001848"/>
    </source>
</evidence>
<evidence type="ECO:0000259" key="35">
    <source>
        <dbReference type="PROSITE" id="PS50507"/>
    </source>
</evidence>
<dbReference type="InterPro" id="IPR001730">
    <property type="entry name" value="Potyv_NIa-pro_dom"/>
</dbReference>
<keyword evidence="9" id="KW-1036">Host cytoplasmic vesicle</keyword>
<comment type="function">
    <text evidence="31">Mediates the cap-independent, EIF4E-dependent translation of viral genomic RNAs. Binds to the cap-binding site of host EIF4E and thus interferes with the host EIF4E-dependent mRNA export and translation. VPg-RNA directly binds EIF4E and is a template for transcription. Also forms trimeric complexes with EIF4E-EIF4G, which are templates for translation.</text>
</comment>
<dbReference type="Gene3D" id="3.40.50.300">
    <property type="entry name" value="P-loop containing nucleotide triphosphate hydrolases"/>
    <property type="match status" value="2"/>
</dbReference>
<evidence type="ECO:0000256" key="24">
    <source>
        <dbReference type="ARBA" id="ARBA00022840"/>
    </source>
</evidence>
<feature type="domain" description="Peptidase C6" evidence="39">
    <location>
        <begin position="723"/>
        <end position="845"/>
    </location>
</feature>
<feature type="compositionally biased region" description="Polar residues" evidence="34">
    <location>
        <begin position="2939"/>
        <end position="2951"/>
    </location>
</feature>
<dbReference type="GO" id="GO:0016818">
    <property type="term" value="F:hydrolase activity, acting on acid anhydrides, in phosphorus-containing anhydrides"/>
    <property type="evidence" value="ECO:0007669"/>
    <property type="project" value="InterPro"/>
</dbReference>
<dbReference type="InterPro" id="IPR043504">
    <property type="entry name" value="Peptidase_S1_PA_chymotrypsin"/>
</dbReference>
<dbReference type="Pfam" id="PF00851">
    <property type="entry name" value="Peptidase_C6"/>
    <property type="match status" value="1"/>
</dbReference>
<evidence type="ECO:0000256" key="31">
    <source>
        <dbReference type="ARBA" id="ARBA00045403"/>
    </source>
</evidence>
<evidence type="ECO:0000256" key="22">
    <source>
        <dbReference type="ARBA" id="ARBA00022806"/>
    </source>
</evidence>
<keyword evidence="8" id="KW-0696">RNA-directed RNA polymerase</keyword>
<evidence type="ECO:0000259" key="36">
    <source>
        <dbReference type="PROSITE" id="PS51192"/>
    </source>
</evidence>
<keyword evidence="14" id="KW-1048">Host nucleus</keyword>
<dbReference type="GO" id="GO:0005524">
    <property type="term" value="F:ATP binding"/>
    <property type="evidence" value="ECO:0007669"/>
    <property type="project" value="UniProtKB-KW"/>
</dbReference>
<evidence type="ECO:0000256" key="29">
    <source>
        <dbReference type="ARBA" id="ARBA00029422"/>
    </source>
</evidence>
<evidence type="ECO:0000259" key="37">
    <source>
        <dbReference type="PROSITE" id="PS51194"/>
    </source>
</evidence>
<evidence type="ECO:0000256" key="30">
    <source>
        <dbReference type="ARBA" id="ARBA00034108"/>
    </source>
</evidence>
<dbReference type="InterPro" id="IPR001205">
    <property type="entry name" value="RNA-dir_pol_C"/>
</dbReference>
<dbReference type="PROSITE" id="PS51436">
    <property type="entry name" value="POTYVIRUS_NIA_PRO"/>
    <property type="match status" value="1"/>
</dbReference>
<evidence type="ECO:0000256" key="12">
    <source>
        <dbReference type="ARBA" id="ARBA00022553"/>
    </source>
</evidence>
<keyword evidence="25" id="KW-0946">Virion</keyword>
<dbReference type="GO" id="GO:0039694">
    <property type="term" value="P:viral RNA genome replication"/>
    <property type="evidence" value="ECO:0007669"/>
    <property type="project" value="InterPro"/>
</dbReference>
<evidence type="ECO:0000256" key="34">
    <source>
        <dbReference type="SAM" id="MobiDB-lite"/>
    </source>
</evidence>
<sequence>MACMVFGSFSSSHLASTMVVTGKVRDGSRTTVGFNGGSLQFPTISEANKPQAQHEPNFMIGSYNPLLQQSSRAITQSAHTGVRTIKMVGIHGATTVIAPNVMAPIVQVTRPSVTQINNYGRRIIKQAQDQVERAFENFFSRPEMKESLFRKSHAKLVRGKKQSWRLSTPTMEIEIAEERQAALDRERQEREAFLAGRYNPEDVVGGYVDIRDRTKRGEQISFKGPFWKRTPKTPRVVKKQPRFVVASVDKVERDLLRSLQHCSTKVEFIGKRKQRLHAQYVQADNGGRYAKIMLPHERHGKRLRNEIDPKIWTSTLQRLAGAVKYVKTIYDSEVTHGWSGIIMDQRQPLMHKVSRNNIFVIRGRLNGKLVSACDSFLWGDALKIVQYAKTPEAQFFQGWREVFTGMEPQMDSHGCTIDFSNEQCGQVAAAISQTMFPVKKLSCLICRNALTRMSDEEYKAHIASNLECAKEILDIKEQELFGLSTVLKLVRRAVVENINLTTSTEIVRLTQNHTSTHMLQIQDINKALMKGSTVSQADLDKASQQLLHMTQWFKKHLNLIGEGNLESFRNKRASKALLNPSLLCDNQLDKNGNFVWGERGYHSKRFFSNYFEEIEPADGYSKYVVRRNPSGSRKLAIGSLIVPLNLERARIALMGEPIDRVPLTMACVSKQDNNYVYTCCCVTNEDGTPMLSELRSPTKHHLVLGNTGDSKFVDLPASETNRMYIAKNGFCYINIFLAMLINVNESEAKNFTKMVRDRLVPMLGEWPTVQDLATSMYILTVFHPEARNAELPRILVDHTTQTMHVIDSYGSLSTGYHILKAGTVGQFLHFAADDLKSEMKFYRVGGSVEQRMRCETALLKGIFRPKLMMALLREDPYITLMGLVSPTILFHMYRMRNLEKGIELWINKNQEVGKIFIILEQLVRKMAVNDVLLDQLNIITNTAPHLLEVVQNCPREGHAYKPAIDLLTIFVEHQMSNKVLVENGYSDISEQLYSEREKIYVHKLKQEWHALSLLEKCSLTLQQKKFSTLTENYLTSQVFRDSSEASKNCMRLCFTTPTKYIQRAKSLCGEKISRVGQAAIRKVVSILLGVFNKCYSDIIYLVNVCIIFSLLVQMVGVVRNIVNTARTEKAYLAAIKRQEDENTVVRIYNILSNDGAIKPTKCEFERQLENLRPDLLDTFNYMVADDVVEVQAKTALQLQFEKIIAFLAIVTMCIDAERSDAVFRLLNKLKTVFATVGEDVKIQSLDDIENIEDCKNLTVDFELTSTKEPPAMSFDVHFEDWWSKQLQLNRVVPHYRSSGKFLEFTRATAAKIANEIILHEDHEFLIRGAVGSGKSTGLPHHLSKKGRVLLLEPTRPLAENVSKQLAKDPFFQQVTLRMRGMSVFGSSNIVVMTSGFAFHYYVNNPHQLSEFDFVIIDECHVMDASTIAFNCALKEFNFSGKLLKVSATPPGRECEFTTQHPVKLIVEETLSLQGFVQAQGTQSNADMTKHGHNILVYVASYNDVDTLSRLLSERKFKVTKVDGRTMQMGNIEIKTEGVEGKPHFIVATNIIENGVTIDIDCVVDFGQKVVATLDSESRCMRYNKTSVSYGERIQRLGRVGRFKAGTALRIGHTERGIDEIPASIATEAAFLSFAYGLPVTTQGVTTDILSRCTVKQARVALNFEITPFFTVHFVRFDGSMHPEVHKLLKGFKLRESEMLLNKLAIPNQYINQWISVKEYDRLGVKLQCPETTRIPFYARGIPDTLFEHLWEVVQAYKSDAGFGRISTVNASKISYTLSTDPHAIPRTVAIIDHLLSEEMIKKDHFDTIGSAVTGYSFSLTGIVEGIRKRYLKDFSTENIATLQQAKAQLLDINTRHINFSNYSDMADLGVLRAVQFQNKNEICKFLGLKGKWDGCKFTNDLIVGAVTLLGGGWLMYEYFSRTMRDPVTAQGKKRQIQKLKFRDARDRKLGREIYCDDNTMEHTFGEAYTKKGKQKGSTHTKGMGKKNKNFVHIYGVEPEQYNFIRFVDPLTGYTLDENPRADMQLIQEEIGKVRKDLINEGELDPQAIKLFTVVQVLRHISYIITPRKHLKLISLHIDQHCCNCTLMQLRVFLKERMSYVKQGYPYKFLKIWFLEQMSMWQMEGKSVYKGLRDYNSTATIVCHITNESNGHKMTLFGIGYGSVVITNSHLFKQNNGVVTINTWHGEFIIKNSTQLKIHHVVGKDMILIQMPKDFPPFMRRSIFRGPKREERVCMVGTNFQDKSLRATISEASLILPEGQGTFWKHWISTRDGECGIPMVAVNDGQIVGFHGLASNISERNYFVPFTDDFEQTHLLKLDSLEWTQHWHFQPDKIAWGSLRLVNDQPAKEFNVSKLISDLLENPVQLQGNQTGWIINSVEGNLKAVAQAESALVTTHTVKGQCKYFSEYLSTNQEAEKFFKPLMGAYAPSRLNREAFKKDFFKYSKPVELNKVDFSAFHAAVIGVEMMMLETGFHECEYITDAQTIIESLNMKAAVGAQYRGKKSEYFRDMEIHDMDRLLFQSCERLFYGKKGIWNGSLKAELRPIEKTQLNKTRTFTAAPLDTLLGAKACVDDFNNQFYSLNLKCPWTVGMTKFYKGWDTLMRKLPEGWVYCHADGSQFDSSLTPLLINAVVDIRKFFMEEWWLGEEMLDNLYAEIIFTPILTPDGTIFKKFRGNNSGQPSTVVDNTLMVVISVYYACIKQGWTEYDVSQRIVFFANGDDIILAVQQDDEPILNTFQNSFHELGLNYDFSERTLKREELWFMSHQAMKVGDVYIPKLERERIVSILEWDRSKEIMHRTEAICAAMIEAWGYTDLLQEIRKFYLWLLGKDEFKALASEGRAPYIAETALKKLYTDENVKECELQRYLDAFNFELFCECDEVVLQADDTVDAGDNSKTTKTTERTTPATGGGNNNNNTPPPINNTTNNNPPPPPPTLPKATETLSSKQVVPSTSEKGKEVIKDVNAGTSGTYSVPRLNRITHKMNLPLVKGKCILNLNHLIEYKPEQRDIFNTRATHTQFEVWYNAVKREYELEDEQMHIVMNGFMVWCIDNGTSPDINGAWVMMDGNDQIEYPLKPIVENAKPTLRQIMHHFSDAAEAYIELRNAEKPYMPRYGLIRNLRDASLARYAFDFYEVNSKTPVRAREAVAQMKAAALSNVTTKLFGLDGNVSTSSENTERHTARDVTPNMHTLLGVSPPQ</sequence>
<dbReference type="InterPro" id="IPR001650">
    <property type="entry name" value="Helicase_C-like"/>
</dbReference>
<dbReference type="PROSITE" id="PS51192">
    <property type="entry name" value="HELICASE_ATP_BIND_1"/>
    <property type="match status" value="1"/>
</dbReference>
<dbReference type="Pfam" id="PF00680">
    <property type="entry name" value="RdRP_1"/>
    <property type="match status" value="1"/>
</dbReference>
<keyword evidence="23" id="KW-0788">Thiol protease</keyword>
<proteinExistence type="inferred from homology"/>
<evidence type="ECO:0000256" key="25">
    <source>
        <dbReference type="ARBA" id="ARBA00022844"/>
    </source>
</evidence>
<keyword evidence="22" id="KW-0347">Helicase</keyword>
<feature type="active site" description="For helper component proteinase activity" evidence="32">
    <location>
        <position position="731"/>
    </location>
</feature>
<dbReference type="InterPro" id="IPR013648">
    <property type="entry name" value="PP_Potyviridae"/>
</dbReference>
<evidence type="ECO:0000256" key="16">
    <source>
        <dbReference type="ARBA" id="ARBA00022632"/>
    </source>
</evidence>
<keyword evidence="11" id="KW-0191">Covalent protein-RNA linkage</keyword>
<keyword evidence="15" id="KW-0945">Host-virus interaction</keyword>
<protein>
    <recommendedName>
        <fullName evidence="6">Genome polyprotein</fullName>
    </recommendedName>
</protein>
<evidence type="ECO:0000256" key="3">
    <source>
        <dbReference type="ARBA" id="ARBA00004147"/>
    </source>
</evidence>
<dbReference type="Pfam" id="PF13608">
    <property type="entry name" value="Potyvirid-P3"/>
    <property type="match status" value="1"/>
</dbReference>
<dbReference type="Pfam" id="PF01577">
    <property type="entry name" value="Peptidase_S30"/>
    <property type="match status" value="1"/>
</dbReference>
<dbReference type="PRINTS" id="PR00966">
    <property type="entry name" value="NIAPOTYPTASE"/>
</dbReference>
<dbReference type="SMART" id="SM00487">
    <property type="entry name" value="DEXDc"/>
    <property type="match status" value="1"/>
</dbReference>
<evidence type="ECO:0000256" key="19">
    <source>
        <dbReference type="ARBA" id="ARBA00022695"/>
    </source>
</evidence>
<dbReference type="GO" id="GO:0052170">
    <property type="term" value="P:symbiont-mediated suppression of host innate immune response"/>
    <property type="evidence" value="ECO:0007669"/>
    <property type="project" value="UniProtKB-KW"/>
</dbReference>
<dbReference type="SMART" id="SM00490">
    <property type="entry name" value="HELICc"/>
    <property type="match status" value="1"/>
</dbReference>
<dbReference type="Pfam" id="PF00271">
    <property type="entry name" value="Helicase_C"/>
    <property type="match status" value="1"/>
</dbReference>
<dbReference type="Pfam" id="PF00270">
    <property type="entry name" value="DEAD"/>
    <property type="match status" value="1"/>
</dbReference>
<dbReference type="PROSITE" id="PS51871">
    <property type="entry name" value="PV_P1_PRO"/>
    <property type="match status" value="1"/>
</dbReference>
<evidence type="ECO:0000256" key="1">
    <source>
        <dbReference type="ARBA" id="ARBA00000785"/>
    </source>
</evidence>
<evidence type="ECO:0000256" key="17">
    <source>
        <dbReference type="ARBA" id="ARBA00022670"/>
    </source>
</evidence>
<keyword evidence="10" id="KW-1139">Helical capsid protein</keyword>
<dbReference type="EMBL" id="KJ786965">
    <property type="protein sequence ID" value="AII16005.1"/>
    <property type="molecule type" value="Genomic_RNA"/>
</dbReference>
<evidence type="ECO:0000256" key="18">
    <source>
        <dbReference type="ARBA" id="ARBA00022679"/>
    </source>
</evidence>
<dbReference type="CDD" id="cd23175">
    <property type="entry name" value="ps-ssRNAv_Potyviridae_RdRp"/>
    <property type="match status" value="1"/>
</dbReference>
<dbReference type="PROSITE" id="PS51744">
    <property type="entry name" value="HC_PRO_CPD"/>
    <property type="match status" value="1"/>
</dbReference>
<evidence type="ECO:0000256" key="4">
    <source>
        <dbReference type="ARBA" id="ARBA00004328"/>
    </source>
</evidence>
<dbReference type="GO" id="GO:0004197">
    <property type="term" value="F:cysteine-type endopeptidase activity"/>
    <property type="evidence" value="ECO:0007669"/>
    <property type="project" value="InterPro"/>
</dbReference>
<evidence type="ECO:0000256" key="15">
    <source>
        <dbReference type="ARBA" id="ARBA00022581"/>
    </source>
</evidence>
<dbReference type="GO" id="GO:0042025">
    <property type="term" value="C:host cell nucleus"/>
    <property type="evidence" value="ECO:0007669"/>
    <property type="project" value="UniProtKB-SubCell"/>
</dbReference>
<comment type="catalytic activity">
    <reaction evidence="1">
        <text>Hydrolyzes glutaminyl bonds, and activity is further restricted by preferences for the amino acids in P6 - P1' that vary with the species of potyvirus, e.g. Glu-Xaa-Xaa-Tyr-Xaa-Gln-|-(Ser or Gly) for the enzyme from tobacco etch virus. The natural substrate is the viral polyprotein, but other proteins and oligopeptides containing the appropriate consensus sequence are also cleaved.</text>
        <dbReference type="EC" id="3.4.22.44"/>
    </reaction>
</comment>
<dbReference type="GO" id="GO:0044161">
    <property type="term" value="C:host cell cytoplasmic vesicle"/>
    <property type="evidence" value="ECO:0007669"/>
    <property type="project" value="UniProtKB-SubCell"/>
</dbReference>
<name>A0A076FED9_9POTV</name>
<keyword evidence="13" id="KW-0167">Capsid protein</keyword>
<evidence type="ECO:0000256" key="26">
    <source>
        <dbReference type="ARBA" id="ARBA00022953"/>
    </source>
</evidence>
<dbReference type="PROSITE" id="PS50507">
    <property type="entry name" value="RDRP_SSRNA_POS"/>
    <property type="match status" value="1"/>
</dbReference>
<dbReference type="Gene3D" id="2.40.10.10">
    <property type="entry name" value="Trypsin-like serine proteases"/>
    <property type="match status" value="2"/>
</dbReference>
<evidence type="ECO:0000256" key="23">
    <source>
        <dbReference type="ARBA" id="ARBA00022807"/>
    </source>
</evidence>
<dbReference type="InterPro" id="IPR042308">
    <property type="entry name" value="HC_PRO_CPD_sf"/>
</dbReference>
<comment type="subcellular location">
    <subcellularLocation>
        <location evidence="30">Host cytoplasmic vesicle</location>
    </subcellularLocation>
    <subcellularLocation>
        <location evidence="3">Host nucleus</location>
    </subcellularLocation>
    <subcellularLocation>
        <location evidence="4">Virion</location>
    </subcellularLocation>
</comment>
<dbReference type="InterPro" id="IPR014001">
    <property type="entry name" value="Helicase_ATP-bd"/>
</dbReference>
<dbReference type="InterPro" id="IPR027417">
    <property type="entry name" value="P-loop_NTPase"/>
</dbReference>
<evidence type="ECO:0000256" key="27">
    <source>
        <dbReference type="ARBA" id="ARBA00023280"/>
    </source>
</evidence>
<keyword evidence="24" id="KW-0067">ATP-binding</keyword>
<evidence type="ECO:0000256" key="21">
    <source>
        <dbReference type="ARBA" id="ARBA00022801"/>
    </source>
</evidence>
<reference evidence="41" key="1">
    <citation type="submission" date="2014-05" db="EMBL/GenBank/DDBJ databases">
        <title>Dasheen mosaic virus RNA for polyprotein gene, isolate T10.</title>
        <authorList>
            <person name="Kamala S."/>
            <person name="Makeshkumar T."/>
            <person name="Sreekumar J."/>
            <person name="Chakrabarti S.K."/>
        </authorList>
    </citation>
    <scope>NUCLEOTIDE SEQUENCE</scope>
    <source>
        <strain evidence="41">T10</strain>
    </source>
</reference>
<keyword evidence="12" id="KW-0597">Phosphoprotein</keyword>
<feature type="domain" description="Peptidase C4" evidence="38">
    <location>
        <begin position="2124"/>
        <end position="2342"/>
    </location>
</feature>
<evidence type="ECO:0000256" key="20">
    <source>
        <dbReference type="ARBA" id="ARBA00022741"/>
    </source>
</evidence>
<comment type="function">
    <text evidence="29">Has helicase activity. It may be involved in replication.</text>
</comment>
<dbReference type="GO" id="GO:0003723">
    <property type="term" value="F:RNA binding"/>
    <property type="evidence" value="ECO:0007669"/>
    <property type="project" value="InterPro"/>
</dbReference>
<keyword evidence="18" id="KW-0808">Transferase</keyword>
<dbReference type="InterPro" id="IPR002540">
    <property type="entry name" value="Pept_S30_P1_potyvir"/>
</dbReference>
<evidence type="ECO:0000256" key="11">
    <source>
        <dbReference type="ARBA" id="ARBA00022520"/>
    </source>
</evidence>
<dbReference type="GO" id="GO:0019029">
    <property type="term" value="C:helical viral capsid"/>
    <property type="evidence" value="ECO:0007669"/>
    <property type="project" value="UniProtKB-KW"/>
</dbReference>
<dbReference type="GO" id="GO:0006351">
    <property type="term" value="P:DNA-templated transcription"/>
    <property type="evidence" value="ECO:0007669"/>
    <property type="project" value="InterPro"/>
</dbReference>
<feature type="region of interest" description="Disordered" evidence="34">
    <location>
        <begin position="2888"/>
        <end position="2959"/>
    </location>
</feature>
<accession>A0A076FED9</accession>
<feature type="domain" description="RdRp catalytic" evidence="35">
    <location>
        <begin position="2608"/>
        <end position="2732"/>
    </location>
</feature>
<organism evidence="41">
    <name type="scientific">Dasheen mosaic virus</name>
    <dbReference type="NCBI Taxonomy" id="29271"/>
    <lineage>
        <taxon>Viruses</taxon>
        <taxon>Riboviria</taxon>
        <taxon>Orthornavirae</taxon>
        <taxon>Pisuviricota</taxon>
        <taxon>Stelpaviricetes</taxon>
        <taxon>Patatavirales</taxon>
        <taxon>Potyviridae</taxon>
        <taxon>Potyvirus</taxon>
        <taxon>Potyvirus dasheenis</taxon>
    </lineage>
</organism>
<evidence type="ECO:0000256" key="5">
    <source>
        <dbReference type="ARBA" id="ARBA00006064"/>
    </source>
</evidence>
<dbReference type="Pfam" id="PF00863">
    <property type="entry name" value="Peptidase_C4"/>
    <property type="match status" value="1"/>
</dbReference>
<dbReference type="Gene3D" id="3.90.70.150">
    <property type="entry name" value="Helper component proteinase"/>
    <property type="match status" value="1"/>
</dbReference>
<evidence type="ECO:0000256" key="8">
    <source>
        <dbReference type="ARBA" id="ARBA00022484"/>
    </source>
</evidence>
<evidence type="ECO:0000256" key="6">
    <source>
        <dbReference type="ARBA" id="ARBA00020107"/>
    </source>
</evidence>
<keyword evidence="26" id="KW-0693">Viral RNA replication</keyword>
<evidence type="ECO:0000256" key="7">
    <source>
        <dbReference type="ARBA" id="ARBA00022463"/>
    </source>
</evidence>
<evidence type="ECO:0000259" key="39">
    <source>
        <dbReference type="PROSITE" id="PS51744"/>
    </source>
</evidence>
<keyword evidence="17" id="KW-0645">Protease</keyword>
<comment type="similarity">
    <text evidence="5 33">Belongs to the potyviridae genome polyprotein family.</text>
</comment>
<evidence type="ECO:0000259" key="38">
    <source>
        <dbReference type="PROSITE" id="PS51436"/>
    </source>
</evidence>
<evidence type="ECO:0000256" key="28">
    <source>
        <dbReference type="ARBA" id="ARBA00029405"/>
    </source>
</evidence>
<dbReference type="InterPro" id="IPR009003">
    <property type="entry name" value="Peptidase_S1_PA"/>
</dbReference>
<dbReference type="InterPro" id="IPR001456">
    <property type="entry name" value="HC-pro"/>
</dbReference>
<dbReference type="SUPFAM" id="SSF52540">
    <property type="entry name" value="P-loop containing nucleoside triphosphate hydrolases"/>
    <property type="match status" value="2"/>
</dbReference>
<dbReference type="SUPFAM" id="SSF50494">
    <property type="entry name" value="Trypsin-like serine proteases"/>
    <property type="match status" value="1"/>
</dbReference>
<feature type="domain" description="Helicase C-terminal" evidence="37">
    <location>
        <begin position="1486"/>
        <end position="1645"/>
    </location>
</feature>
<evidence type="ECO:0000256" key="10">
    <source>
        <dbReference type="ARBA" id="ARBA00022497"/>
    </source>
</evidence>
<feature type="domain" description="Helicase ATP-binding" evidence="36">
    <location>
        <begin position="1315"/>
        <end position="1467"/>
    </location>
</feature>
<keyword evidence="21" id="KW-0378">Hydrolase</keyword>
<dbReference type="InterPro" id="IPR011545">
    <property type="entry name" value="DEAD/DEAH_box_helicase_dom"/>
</dbReference>
<dbReference type="GO" id="GO:0005198">
    <property type="term" value="F:structural molecule activity"/>
    <property type="evidence" value="ECO:0007669"/>
    <property type="project" value="InterPro"/>
</dbReference>
<keyword evidence="7" id="KW-0941">Suppressor of RNA silencing</keyword>
<evidence type="ECO:0000256" key="33">
    <source>
        <dbReference type="RuleBase" id="RU003351"/>
    </source>
</evidence>
<dbReference type="SUPFAM" id="SSF56672">
    <property type="entry name" value="DNA/RNA polymerases"/>
    <property type="match status" value="1"/>
</dbReference>
<evidence type="ECO:0000259" key="40">
    <source>
        <dbReference type="PROSITE" id="PS51871"/>
    </source>
</evidence>
<dbReference type="Gene3D" id="3.30.70.270">
    <property type="match status" value="1"/>
</dbReference>
<dbReference type="InterPro" id="IPR001592">
    <property type="entry name" value="Poty_coat"/>
</dbReference>
<dbReference type="PANTHER" id="PTHR43519:SF1">
    <property type="entry name" value="ATP-DEPENDENT RNA HELICASE HRPB"/>
    <property type="match status" value="1"/>
</dbReference>
<dbReference type="GO" id="GO:0006508">
    <property type="term" value="P:proteolysis"/>
    <property type="evidence" value="ECO:0007669"/>
    <property type="project" value="UniProtKB-KW"/>
</dbReference>
<dbReference type="InterPro" id="IPR039560">
    <property type="entry name" value="Potyvirid-P3"/>
</dbReference>
<evidence type="ECO:0000256" key="32">
    <source>
        <dbReference type="PROSITE-ProRule" id="PRU01080"/>
    </source>
</evidence>
<dbReference type="GO" id="GO:0003968">
    <property type="term" value="F:RNA-directed RNA polymerase activity"/>
    <property type="evidence" value="ECO:0007669"/>
    <property type="project" value="UniProtKB-KW"/>
</dbReference>
<keyword evidence="19" id="KW-0548">Nucleotidyltransferase</keyword>
<dbReference type="InterPro" id="IPR043128">
    <property type="entry name" value="Rev_trsase/Diguanyl_cyclase"/>
</dbReference>
<dbReference type="Pfam" id="PF08440">
    <property type="entry name" value="Poty_PP"/>
    <property type="match status" value="1"/>
</dbReference>
<comment type="function">
    <text evidence="28">Involved in aphid transmission, cell-to-cell and systemis movement, encapsidation of the viral RNA and in the regulation of viral RNA amplification.</text>
</comment>
<comment type="catalytic activity">
    <reaction evidence="2">
        <text>Hydrolyzes a Gly-|-Gly bond at its own C-terminus, commonly in the sequence -Tyr-Xaa-Val-Gly-|-Gly, in the processing of the potyviral polyprotein.</text>
        <dbReference type="EC" id="3.4.22.45"/>
    </reaction>
</comment>
<dbReference type="InterPro" id="IPR043502">
    <property type="entry name" value="DNA/RNA_pol_sf"/>
</dbReference>
<evidence type="ECO:0000256" key="13">
    <source>
        <dbReference type="ARBA" id="ARBA00022561"/>
    </source>
</evidence>
<keyword evidence="20" id="KW-0547">Nucleotide-binding</keyword>
<dbReference type="GO" id="GO:0004386">
    <property type="term" value="F:helicase activity"/>
    <property type="evidence" value="ECO:0007669"/>
    <property type="project" value="UniProtKB-KW"/>
</dbReference>
<feature type="active site" description="For helper component proteinase activity" evidence="32">
    <location>
        <position position="804"/>
    </location>
</feature>
<dbReference type="InterPro" id="IPR007094">
    <property type="entry name" value="RNA-dir_pol_PSvirus"/>
</dbReference>
<dbReference type="PANTHER" id="PTHR43519">
    <property type="entry name" value="ATP-DEPENDENT RNA HELICASE HRPB"/>
    <property type="match status" value="1"/>
</dbReference>
<feature type="domain" description="Peptidase S30" evidence="40">
    <location>
        <begin position="242"/>
        <end position="387"/>
    </location>
</feature>
<dbReference type="PROSITE" id="PS51194">
    <property type="entry name" value="HELICASE_CTER"/>
    <property type="match status" value="1"/>
</dbReference>
<evidence type="ECO:0000313" key="41">
    <source>
        <dbReference type="EMBL" id="AII16005.1"/>
    </source>
</evidence>
<evidence type="ECO:0000256" key="9">
    <source>
        <dbReference type="ARBA" id="ARBA00022488"/>
    </source>
</evidence>
<dbReference type="InterPro" id="IPR031159">
    <property type="entry name" value="HC_PRO_CPD_dom"/>
</dbReference>
<keyword evidence="16" id="KW-1090">Inhibition of host innate immune response by virus</keyword>